<keyword evidence="2" id="KW-1185">Reference proteome</keyword>
<proteinExistence type="predicted"/>
<evidence type="ECO:0000313" key="2">
    <source>
        <dbReference type="Proteomes" id="UP000054011"/>
    </source>
</evidence>
<accession>A0A100Y8Q9</accession>
<organism evidence="1 2">
    <name type="scientific">Streptomyces kanasensis</name>
    <dbReference type="NCBI Taxonomy" id="936756"/>
    <lineage>
        <taxon>Bacteria</taxon>
        <taxon>Bacillati</taxon>
        <taxon>Actinomycetota</taxon>
        <taxon>Actinomycetes</taxon>
        <taxon>Kitasatosporales</taxon>
        <taxon>Streptomycetaceae</taxon>
        <taxon>Streptomyces</taxon>
    </lineage>
</organism>
<dbReference type="OrthoDB" id="505347at2"/>
<dbReference type="Gene3D" id="1.10.620.20">
    <property type="entry name" value="Ribonucleotide Reductase, subunit A"/>
    <property type="match status" value="1"/>
</dbReference>
<evidence type="ECO:0000313" key="1">
    <source>
        <dbReference type="EMBL" id="KUH39749.1"/>
    </source>
</evidence>
<dbReference type="InterPro" id="IPR012348">
    <property type="entry name" value="RNR-like"/>
</dbReference>
<dbReference type="EMBL" id="LNSV01000008">
    <property type="protein sequence ID" value="KUH39749.1"/>
    <property type="molecule type" value="Genomic_DNA"/>
</dbReference>
<name>A0A100Y8Q9_9ACTN</name>
<dbReference type="InterPro" id="IPR025859">
    <property type="entry name" value="AurF/CmlI"/>
</dbReference>
<dbReference type="GO" id="GO:0016491">
    <property type="term" value="F:oxidoreductase activity"/>
    <property type="evidence" value="ECO:0007669"/>
    <property type="project" value="InterPro"/>
</dbReference>
<reference evidence="1 2" key="1">
    <citation type="submission" date="2015-11" db="EMBL/GenBank/DDBJ databases">
        <title>Genome-wide analysis reveals the secondary metabolome in Streptomyces kanasensis ZX01.</title>
        <authorList>
            <person name="Zhang G."/>
            <person name="Han L."/>
            <person name="Feng J."/>
            <person name="Zhang X."/>
        </authorList>
    </citation>
    <scope>NUCLEOTIDE SEQUENCE [LARGE SCALE GENOMIC DNA]</scope>
    <source>
        <strain evidence="1 2">ZX01</strain>
    </source>
</reference>
<dbReference type="RefSeq" id="WP_058940941.1">
    <property type="nucleotide sequence ID" value="NZ_LNSV01000008.1"/>
</dbReference>
<dbReference type="Pfam" id="PF11583">
    <property type="entry name" value="AurF"/>
    <property type="match status" value="1"/>
</dbReference>
<comment type="caution">
    <text evidence="1">The sequence shown here is derived from an EMBL/GenBank/DDBJ whole genome shotgun (WGS) entry which is preliminary data.</text>
</comment>
<dbReference type="STRING" id="936756.ATE80_05240"/>
<evidence type="ECO:0008006" key="3">
    <source>
        <dbReference type="Google" id="ProtNLM"/>
    </source>
</evidence>
<protein>
    <recommendedName>
        <fullName evidence="3">Aminobenzoate oxygenase</fullName>
    </recommendedName>
</protein>
<sequence>MSVPGLGDDWYESAGVRAGPRRLLREELHSGRLLFPPHLVPYGDHPLVGALPRHRKDALVARHLFQYLEFTSHFETRVVNRATERIAGGRCGVDTARSVRLQAYRIYCDEAYHSLYSLDAVDQIAAACGTAPLPYDFRPFLRRLDAAGEQLMPGEPGLAQLLQVVVFETLITALLNDIPRDGRVLSLVRDIVRDHAKDEGRHHVFFSHFFGELWIQQDASVRVRAARCLPELVRRSLLPYLEPLRRSLVAAGLTPAQAQEVLHDSYPDDRVDAGIRDTARHTLRLFEDNGVLDVPGARDAFAAARLVD</sequence>
<dbReference type="Proteomes" id="UP000054011">
    <property type="component" value="Unassembled WGS sequence"/>
</dbReference>
<dbReference type="AlphaFoldDB" id="A0A100Y8Q9"/>
<gene>
    <name evidence="1" type="ORF">ATE80_05240</name>
</gene>